<organism evidence="2">
    <name type="scientific">Arabidopsis thaliana</name>
    <name type="common">Mouse-ear cress</name>
    <dbReference type="NCBI Taxonomy" id="3702"/>
    <lineage>
        <taxon>Eukaryota</taxon>
        <taxon>Viridiplantae</taxon>
        <taxon>Streptophyta</taxon>
        <taxon>Embryophyta</taxon>
        <taxon>Tracheophyta</taxon>
        <taxon>Spermatophyta</taxon>
        <taxon>Magnoliopsida</taxon>
        <taxon>eudicotyledons</taxon>
        <taxon>Gunneridae</taxon>
        <taxon>Pentapetalae</taxon>
        <taxon>rosids</taxon>
        <taxon>malvids</taxon>
        <taxon>Brassicales</taxon>
        <taxon>Brassicaceae</taxon>
        <taxon>Camelineae</taxon>
        <taxon>Arabidopsis</taxon>
    </lineage>
</organism>
<proteinExistence type="predicted"/>
<dbReference type="AlphaFoldDB" id="Q9LJ75"/>
<feature type="region of interest" description="Disordered" evidence="1">
    <location>
        <begin position="19"/>
        <end position="55"/>
    </location>
</feature>
<evidence type="ECO:0000256" key="1">
    <source>
        <dbReference type="SAM" id="MobiDB-lite"/>
    </source>
</evidence>
<dbReference type="EMBL" id="AP000734">
    <property type="protein sequence ID" value="BAB01892.1"/>
    <property type="molecule type" value="Genomic_DNA"/>
</dbReference>
<reference evidence="2" key="1">
    <citation type="journal article" date="2000" name="DNA Res.">
        <title>Structural analysis of Arabidopsis thaliana chromosome 3. II. Sequence features of the 4,251,695 bp regions covered by 90 P1, TAC and BAC clones.</title>
        <authorList>
            <person name="Nakamura Y."/>
        </authorList>
    </citation>
    <scope>NUCLEOTIDE SEQUENCE [LARGE SCALE GENOMIC DNA]</scope>
</reference>
<sequence length="89" mass="9934">MHGLHMIDLVKLNLQKPNRKKKTIDGIEGSDPSDGRLHGGRSLRSGEPEIPNFTATTVDRRATGGSALISYSRQEEYLLNKLIQHTHTE</sequence>
<reference key="2">
    <citation type="journal article" date="2000" name="Nature">
        <title>Sequence and analysis of chromosome 3 of the plant Arabidopsis thaliana.</title>
        <authorList>
            <consortium name="European Union Chromosome 3 Arabidopsis Sequencing Consortium"/>
            <consortium name="Institute for Genomic Research"/>
            <consortium name="Kazusa DNA Research Institute"/>
            <person name="Salanoubat M."/>
            <person name="Lemcke K."/>
            <person name="Rieger M."/>
            <person name="Ansorge W."/>
            <person name="Unseld M."/>
            <person name="Fartmann B."/>
            <person name="Valle G."/>
            <person name="Blocker H."/>
            <person name="Perez-Alonso M."/>
            <person name="Obermaier B."/>
            <person name="Delseny M."/>
            <person name="Boutry M."/>
            <person name="Grivell L.A."/>
            <person name="Mache R."/>
            <person name="Puigdomenech P."/>
            <person name="De Simone V."/>
            <person name="Choisne N."/>
            <person name="Artiguenave F."/>
            <person name="Robert C."/>
            <person name="Brottier P."/>
            <person name="Wincker P."/>
            <person name="Cattolico L."/>
            <person name="Weissenbach J."/>
            <person name="Saurin W."/>
            <person name="Quetier F."/>
            <person name="Schafer M."/>
            <person name="Muller-Auer S."/>
            <person name="Gabel C."/>
            <person name="Fuchs M."/>
            <person name="Benes V."/>
            <person name="Wurmbach E."/>
            <person name="Drzonek H."/>
            <person name="Erfle H."/>
            <person name="Jordan N."/>
            <person name="Bangert S."/>
            <person name="Wiedelmann R."/>
            <person name="Kranz H."/>
            <person name="Voss H."/>
            <person name="Holland R."/>
            <person name="Brandt P."/>
            <person name="Nyakatura G."/>
            <person name="Vezzi A."/>
            <person name="D'Angelo M."/>
            <person name="Pallavicini A."/>
            <person name="Toppo S."/>
            <person name="Simionati B."/>
            <person name="Conrad A."/>
            <person name="Hornischer K."/>
            <person name="Kauer G."/>
            <person name="Lohnert T.H."/>
            <person name="Nordsiek G."/>
            <person name="Reichelt J."/>
            <person name="Scharfe M."/>
            <person name="Schon O."/>
            <person name="Bargues M."/>
            <person name="Terol J."/>
            <person name="Climent J."/>
            <person name="Navarro P."/>
            <person name="Collado C."/>
            <person name="Perez-Perez A."/>
            <person name="Ottenwalder B."/>
            <person name="Duchemin D."/>
            <person name="Cooke R."/>
            <person name="Laudie M."/>
            <person name="Berger-Llauro C."/>
            <person name="Purnelle B."/>
            <person name="Masuy D."/>
            <person name="de Haan M."/>
            <person name="Maarse A.C."/>
            <person name="Alcaraz J.P."/>
            <person name="Cottet A."/>
            <person name="Casacuberta E."/>
            <person name="Monfort A."/>
            <person name="Argiriou A."/>
            <person name="flores M."/>
            <person name="Liguori R."/>
            <person name="Vitale D."/>
            <person name="Mannhaupt G."/>
            <person name="Haase D."/>
            <person name="Schoof H."/>
            <person name="Rudd S."/>
            <person name="Zaccaria P."/>
            <person name="Mewes H.W."/>
            <person name="Mayer K.F."/>
            <person name="Kaul S."/>
            <person name="Town C.D."/>
            <person name="Koo H.L."/>
            <person name="Tallon L.J."/>
            <person name="Jenkins J."/>
            <person name="Rooney T."/>
            <person name="Rizzo M."/>
            <person name="Walts A."/>
            <person name="Utterback T."/>
            <person name="Fujii C.Y."/>
            <person name="Shea T.P."/>
            <person name="Creasy T.H."/>
            <person name="Haas B."/>
            <person name="Maiti R."/>
            <person name="Wu D."/>
            <person name="Peterson J."/>
            <person name="Van Aken S."/>
            <person name="Pai G."/>
            <person name="Militscher J."/>
            <person name="Sellers P."/>
            <person name="Gill J.E."/>
            <person name="Feldblyum T.V."/>
            <person name="Preuss D."/>
            <person name="Lin X."/>
            <person name="Nierman W.C."/>
            <person name="Salzberg S.L."/>
            <person name="White O."/>
            <person name="Venter J.C."/>
            <person name="Fraser C.M."/>
            <person name="Kaneko T."/>
            <person name="Nakamura Y."/>
            <person name="Sato S."/>
            <person name="Kato T."/>
            <person name="Asamizu E."/>
            <person name="Sasamoto S."/>
            <person name="Kimura T."/>
            <person name="Idesawa K."/>
            <person name="Kawashima K."/>
            <person name="Kishida Y."/>
            <person name="Kiyokawa C."/>
            <person name="Kohara M."/>
            <person name="Matsumoto M."/>
            <person name="Matsuno A."/>
            <person name="Muraki A."/>
            <person name="Nakayama S."/>
            <person name="Nakazaki N."/>
            <person name="Shinpo S."/>
            <person name="Takeuchi C."/>
            <person name="Wada T."/>
            <person name="Watanabe A."/>
            <person name="Yamada M."/>
            <person name="Yasuda M."/>
            <person name="Tabata S."/>
        </authorList>
    </citation>
    <scope>NUCLEOTIDE SEQUENCE [LARGE SCALE GENOMIC DNA]</scope>
    <source>
        <strain>cv. Columbia</strain>
    </source>
</reference>
<evidence type="ECO:0000313" key="2">
    <source>
        <dbReference type="EMBL" id="BAB01892.1"/>
    </source>
</evidence>
<accession>Q9LJ75</accession>
<name>Q9LJ75_ARATH</name>
<protein>
    <submittedName>
        <fullName evidence="2">Uncharacterized protein</fullName>
    </submittedName>
</protein>